<protein>
    <submittedName>
        <fullName evidence="2">CaiB/BaiF CoA transferase family protein</fullName>
    </submittedName>
</protein>
<accession>A0ABW2X318</accession>
<dbReference type="Proteomes" id="UP001596915">
    <property type="component" value="Unassembled WGS sequence"/>
</dbReference>
<dbReference type="Pfam" id="PF02515">
    <property type="entry name" value="CoA_transf_3"/>
    <property type="match status" value="1"/>
</dbReference>
<dbReference type="InterPro" id="IPR050509">
    <property type="entry name" value="CoA-transferase_III"/>
</dbReference>
<dbReference type="InterPro" id="IPR023606">
    <property type="entry name" value="CoA-Trfase_III_dom_1_sf"/>
</dbReference>
<name>A0ABW2X318_9ACTN</name>
<keyword evidence="2" id="KW-0808">Transferase</keyword>
<keyword evidence="3" id="KW-1185">Reference proteome</keyword>
<dbReference type="InterPro" id="IPR044855">
    <property type="entry name" value="CoA-Trfase_III_dom3_sf"/>
</dbReference>
<dbReference type="Gene3D" id="3.40.50.10540">
    <property type="entry name" value="Crotonobetainyl-coa:carnitine coa-transferase, domain 1"/>
    <property type="match status" value="1"/>
</dbReference>
<evidence type="ECO:0000313" key="2">
    <source>
        <dbReference type="EMBL" id="MFD0628181.1"/>
    </source>
</evidence>
<dbReference type="PANTHER" id="PTHR48228">
    <property type="entry name" value="SUCCINYL-COA--D-CITRAMALATE COA-TRANSFERASE"/>
    <property type="match status" value="1"/>
</dbReference>
<feature type="region of interest" description="Disordered" evidence="1">
    <location>
        <begin position="359"/>
        <end position="393"/>
    </location>
</feature>
<dbReference type="PANTHER" id="PTHR48228:SF5">
    <property type="entry name" value="ALPHA-METHYLACYL-COA RACEMASE"/>
    <property type="match status" value="1"/>
</dbReference>
<gene>
    <name evidence="2" type="ORF">ACFQ2K_41655</name>
</gene>
<dbReference type="EMBL" id="JBHTGL010000008">
    <property type="protein sequence ID" value="MFD0628181.1"/>
    <property type="molecule type" value="Genomic_DNA"/>
</dbReference>
<feature type="compositionally biased region" description="Basic and acidic residues" evidence="1">
    <location>
        <begin position="378"/>
        <end position="393"/>
    </location>
</feature>
<proteinExistence type="predicted"/>
<dbReference type="InterPro" id="IPR003673">
    <property type="entry name" value="CoA-Trfase_fam_III"/>
</dbReference>
<evidence type="ECO:0000256" key="1">
    <source>
        <dbReference type="SAM" id="MobiDB-lite"/>
    </source>
</evidence>
<dbReference type="Gene3D" id="3.30.1540.10">
    <property type="entry name" value="formyl-coa transferase, domain 3"/>
    <property type="match status" value="1"/>
</dbReference>
<sequence>MTGKRVLDLSRLLPGPYATSMLADLGADVIKVESPHTGDPLRIAPDLFDALNRNKRSVTLDLRDEDGRNTFLDLVRTADAVVESFRPGVLDGMGLGFAALHEANPRLVLCSLSGYGQSGPYAQKPGHELNFLGLSGFFAVPGRLDGEITRPGVRIGDMAGAMHAALALTAALGNDTEGQHIDVSLSESITAWCSLFALPLRDIPDPLDAGLVQGDNDTFTTADGRRLSLATFEDKFWHRFRTELSDEFTELGTDAYDRRADRTAARQTVSDLLNAVFRARDHAWWQQRLDALNAPWAPVLTTPGELLADPHTTARQLFSTPADPTTCPQARFPVTFGAGLETFRAPAPALGEHTEELLARLTPGRPTPSKTPGLPDEAMSHRQDDSRRITVRR</sequence>
<dbReference type="SUPFAM" id="SSF89796">
    <property type="entry name" value="CoA-transferase family III (CaiB/BaiF)"/>
    <property type="match status" value="1"/>
</dbReference>
<evidence type="ECO:0000313" key="3">
    <source>
        <dbReference type="Proteomes" id="UP001596915"/>
    </source>
</evidence>
<reference evidence="3" key="1">
    <citation type="journal article" date="2019" name="Int. J. Syst. Evol. Microbiol.">
        <title>The Global Catalogue of Microorganisms (GCM) 10K type strain sequencing project: providing services to taxonomists for standard genome sequencing and annotation.</title>
        <authorList>
            <consortium name="The Broad Institute Genomics Platform"/>
            <consortium name="The Broad Institute Genome Sequencing Center for Infectious Disease"/>
            <person name="Wu L."/>
            <person name="Ma J."/>
        </authorList>
    </citation>
    <scope>NUCLEOTIDE SEQUENCE [LARGE SCALE GENOMIC DNA]</scope>
    <source>
        <strain evidence="3">JCM 12607</strain>
    </source>
</reference>
<dbReference type="GO" id="GO:0016740">
    <property type="term" value="F:transferase activity"/>
    <property type="evidence" value="ECO:0007669"/>
    <property type="project" value="UniProtKB-KW"/>
</dbReference>
<organism evidence="2 3">
    <name type="scientific">Streptomyces sanglieri</name>
    <dbReference type="NCBI Taxonomy" id="193460"/>
    <lineage>
        <taxon>Bacteria</taxon>
        <taxon>Bacillati</taxon>
        <taxon>Actinomycetota</taxon>
        <taxon>Actinomycetes</taxon>
        <taxon>Kitasatosporales</taxon>
        <taxon>Streptomycetaceae</taxon>
        <taxon>Streptomyces</taxon>
    </lineage>
</organism>
<comment type="caution">
    <text evidence="2">The sequence shown here is derived from an EMBL/GenBank/DDBJ whole genome shotgun (WGS) entry which is preliminary data.</text>
</comment>